<feature type="region of interest" description="Disordered" evidence="1">
    <location>
        <begin position="111"/>
        <end position="157"/>
    </location>
</feature>
<gene>
    <name evidence="2" type="ORF">V8G54_030372</name>
</gene>
<sequence>MYDRKLFVQVIQSNQNMKANFLNHGDRQPTVIRVLNKRQKIVPKVLKHHADMLPIGTRMLEMVQKLHHTFLIVRVSLRNLLQNRYLIHGRLGIVLSTLLNLQSHIPLQISTHTKKKQNKTSQQNPKQKNSPNLVSTTAKTPIISFTDSRKNNQTNKN</sequence>
<dbReference type="EMBL" id="CP144692">
    <property type="protein sequence ID" value="WVY98221.1"/>
    <property type="molecule type" value="Genomic_DNA"/>
</dbReference>
<keyword evidence="3" id="KW-1185">Reference proteome</keyword>
<feature type="compositionally biased region" description="Polar residues" evidence="1">
    <location>
        <begin position="131"/>
        <end position="157"/>
    </location>
</feature>
<proteinExistence type="predicted"/>
<organism evidence="2 3">
    <name type="scientific">Vigna mungo</name>
    <name type="common">Black gram</name>
    <name type="synonym">Phaseolus mungo</name>
    <dbReference type="NCBI Taxonomy" id="3915"/>
    <lineage>
        <taxon>Eukaryota</taxon>
        <taxon>Viridiplantae</taxon>
        <taxon>Streptophyta</taxon>
        <taxon>Embryophyta</taxon>
        <taxon>Tracheophyta</taxon>
        <taxon>Spermatophyta</taxon>
        <taxon>Magnoliopsida</taxon>
        <taxon>eudicotyledons</taxon>
        <taxon>Gunneridae</taxon>
        <taxon>Pentapetalae</taxon>
        <taxon>rosids</taxon>
        <taxon>fabids</taxon>
        <taxon>Fabales</taxon>
        <taxon>Fabaceae</taxon>
        <taxon>Papilionoideae</taxon>
        <taxon>50 kb inversion clade</taxon>
        <taxon>NPAAA clade</taxon>
        <taxon>indigoferoid/millettioid clade</taxon>
        <taxon>Phaseoleae</taxon>
        <taxon>Vigna</taxon>
    </lineage>
</organism>
<accession>A0AAQ3MW69</accession>
<dbReference type="AlphaFoldDB" id="A0AAQ3MW69"/>
<reference evidence="2 3" key="1">
    <citation type="journal article" date="2023" name="Life. Sci Alliance">
        <title>Evolutionary insights into 3D genome organization and epigenetic landscape of Vigna mungo.</title>
        <authorList>
            <person name="Junaid A."/>
            <person name="Singh B."/>
            <person name="Bhatia S."/>
        </authorList>
    </citation>
    <scope>NUCLEOTIDE SEQUENCE [LARGE SCALE GENOMIC DNA]</scope>
    <source>
        <strain evidence="2">Urdbean</strain>
    </source>
</reference>
<protein>
    <submittedName>
        <fullName evidence="2">Uncharacterized protein</fullName>
    </submittedName>
</protein>
<evidence type="ECO:0000313" key="3">
    <source>
        <dbReference type="Proteomes" id="UP001374535"/>
    </source>
</evidence>
<feature type="compositionally biased region" description="Low complexity" evidence="1">
    <location>
        <begin position="119"/>
        <end position="130"/>
    </location>
</feature>
<evidence type="ECO:0000256" key="1">
    <source>
        <dbReference type="SAM" id="MobiDB-lite"/>
    </source>
</evidence>
<dbReference type="Proteomes" id="UP001374535">
    <property type="component" value="Chromosome 9"/>
</dbReference>
<name>A0AAQ3MW69_VIGMU</name>
<evidence type="ECO:0000313" key="2">
    <source>
        <dbReference type="EMBL" id="WVY98221.1"/>
    </source>
</evidence>